<dbReference type="AlphaFoldDB" id="A0A8X7C197"/>
<accession>A0A8X7C197</accession>
<dbReference type="EMBL" id="BMAV01006861">
    <property type="protein sequence ID" value="GFY49204.1"/>
    <property type="molecule type" value="Genomic_DNA"/>
</dbReference>
<evidence type="ECO:0000313" key="2">
    <source>
        <dbReference type="Proteomes" id="UP000886998"/>
    </source>
</evidence>
<protein>
    <submittedName>
        <fullName evidence="1">Uncharacterized protein</fullName>
    </submittedName>
</protein>
<gene>
    <name evidence="1" type="ORF">TNIN_341791</name>
</gene>
<name>A0A8X7C197_9ARAC</name>
<keyword evidence="2" id="KW-1185">Reference proteome</keyword>
<dbReference type="Proteomes" id="UP000886998">
    <property type="component" value="Unassembled WGS sequence"/>
</dbReference>
<proteinExistence type="predicted"/>
<evidence type="ECO:0000313" key="1">
    <source>
        <dbReference type="EMBL" id="GFY49204.1"/>
    </source>
</evidence>
<comment type="caution">
    <text evidence="1">The sequence shown here is derived from an EMBL/GenBank/DDBJ whole genome shotgun (WGS) entry which is preliminary data.</text>
</comment>
<sequence>MTFTTQNMAEPHQLREDDIVLIKEGSLLNSNGSSSSRGYGLVRVTLKPNLVFKRPVQTKLQISDKFGYSGIPWLNFSS</sequence>
<organism evidence="1 2">
    <name type="scientific">Trichonephila inaurata madagascariensis</name>
    <dbReference type="NCBI Taxonomy" id="2747483"/>
    <lineage>
        <taxon>Eukaryota</taxon>
        <taxon>Metazoa</taxon>
        <taxon>Ecdysozoa</taxon>
        <taxon>Arthropoda</taxon>
        <taxon>Chelicerata</taxon>
        <taxon>Arachnida</taxon>
        <taxon>Araneae</taxon>
        <taxon>Araneomorphae</taxon>
        <taxon>Entelegynae</taxon>
        <taxon>Araneoidea</taxon>
        <taxon>Nephilidae</taxon>
        <taxon>Trichonephila</taxon>
        <taxon>Trichonephila inaurata</taxon>
    </lineage>
</organism>
<reference evidence="1" key="1">
    <citation type="submission" date="2020-08" db="EMBL/GenBank/DDBJ databases">
        <title>Multicomponent nature underlies the extraordinary mechanical properties of spider dragline silk.</title>
        <authorList>
            <person name="Kono N."/>
            <person name="Nakamura H."/>
            <person name="Mori M."/>
            <person name="Yoshida Y."/>
            <person name="Ohtoshi R."/>
            <person name="Malay A.D."/>
            <person name="Moran D.A.P."/>
            <person name="Tomita M."/>
            <person name="Numata K."/>
            <person name="Arakawa K."/>
        </authorList>
    </citation>
    <scope>NUCLEOTIDE SEQUENCE</scope>
</reference>